<dbReference type="PANTHER" id="PTHR23339">
    <property type="entry name" value="TYROSINE SPECIFIC PROTEIN PHOSPHATASE AND DUAL SPECIFICITY PROTEIN PHOSPHATASE"/>
    <property type="match status" value="1"/>
</dbReference>
<dbReference type="EMBL" id="JBHTAC010000017">
    <property type="protein sequence ID" value="MFC7244529.1"/>
    <property type="molecule type" value="Genomic_DNA"/>
</dbReference>
<evidence type="ECO:0000259" key="1">
    <source>
        <dbReference type="PROSITE" id="PS50056"/>
    </source>
</evidence>
<keyword evidence="3" id="KW-1185">Reference proteome</keyword>
<dbReference type="SUPFAM" id="SSF52799">
    <property type="entry name" value="(Phosphotyrosine protein) phosphatases II"/>
    <property type="match status" value="1"/>
</dbReference>
<dbReference type="PROSITE" id="PS50056">
    <property type="entry name" value="TYR_PHOSPHATASE_2"/>
    <property type="match status" value="1"/>
</dbReference>
<dbReference type="InterPro" id="IPR000387">
    <property type="entry name" value="Tyr_Pase_dom"/>
</dbReference>
<sequence>MLTTAYVIGWSAAGKLAVMPRPAGGERLADEVENLRRHGVDTVVSALTDAECDLMGLRGEEHAVRAAGMRFVSFPIPDFGVPDFTSYQELTARLAEEVAAGRFVLAHCHGGIGRATVIAGGVLIRLGASAADAMAAIGAARGLPVPETEPQRAILARLAGLAGPRQT</sequence>
<dbReference type="Gene3D" id="3.90.190.10">
    <property type="entry name" value="Protein tyrosine phosphatase superfamily"/>
    <property type="match status" value="1"/>
</dbReference>
<name>A0ABW2GX40_9ACTN</name>
<accession>A0ABW2GX40</accession>
<dbReference type="InterPro" id="IPR050561">
    <property type="entry name" value="PTP"/>
</dbReference>
<dbReference type="InterPro" id="IPR029021">
    <property type="entry name" value="Prot-tyrosine_phosphatase-like"/>
</dbReference>
<feature type="domain" description="Tyrosine specific protein phosphatases" evidence="1">
    <location>
        <begin position="85"/>
        <end position="152"/>
    </location>
</feature>
<gene>
    <name evidence="2" type="ORF">ACFQO7_18790</name>
</gene>
<comment type="caution">
    <text evidence="2">The sequence shown here is derived from an EMBL/GenBank/DDBJ whole genome shotgun (WGS) entry which is preliminary data.</text>
</comment>
<dbReference type="Proteomes" id="UP001596392">
    <property type="component" value="Unassembled WGS sequence"/>
</dbReference>
<protein>
    <submittedName>
        <fullName evidence="2">Tyrosine protein phosphatase</fullName>
    </submittedName>
</protein>
<reference evidence="3" key="1">
    <citation type="journal article" date="2019" name="Int. J. Syst. Evol. Microbiol.">
        <title>The Global Catalogue of Microorganisms (GCM) 10K type strain sequencing project: providing services to taxonomists for standard genome sequencing and annotation.</title>
        <authorList>
            <consortium name="The Broad Institute Genomics Platform"/>
            <consortium name="The Broad Institute Genome Sequencing Center for Infectious Disease"/>
            <person name="Wu L."/>
            <person name="Ma J."/>
        </authorList>
    </citation>
    <scope>NUCLEOTIDE SEQUENCE [LARGE SCALE GENOMIC DNA]</scope>
    <source>
        <strain evidence="3">CGMCC 1.9106</strain>
    </source>
</reference>
<proteinExistence type="predicted"/>
<dbReference type="RefSeq" id="WP_376807558.1">
    <property type="nucleotide sequence ID" value="NZ_JBHTAC010000017.1"/>
</dbReference>
<organism evidence="2 3">
    <name type="scientific">Catellatospora aurea</name>
    <dbReference type="NCBI Taxonomy" id="1337874"/>
    <lineage>
        <taxon>Bacteria</taxon>
        <taxon>Bacillati</taxon>
        <taxon>Actinomycetota</taxon>
        <taxon>Actinomycetes</taxon>
        <taxon>Micromonosporales</taxon>
        <taxon>Micromonosporaceae</taxon>
        <taxon>Catellatospora</taxon>
    </lineage>
</organism>
<evidence type="ECO:0000313" key="3">
    <source>
        <dbReference type="Proteomes" id="UP001596392"/>
    </source>
</evidence>
<dbReference type="Pfam" id="PF22785">
    <property type="entry name" value="Tc-R-P"/>
    <property type="match status" value="1"/>
</dbReference>
<evidence type="ECO:0000313" key="2">
    <source>
        <dbReference type="EMBL" id="MFC7244529.1"/>
    </source>
</evidence>